<keyword evidence="2 5" id="KW-0812">Transmembrane</keyword>
<keyword evidence="4 5" id="KW-0472">Membrane</keyword>
<dbReference type="GO" id="GO:0005886">
    <property type="term" value="C:plasma membrane"/>
    <property type="evidence" value="ECO:0007669"/>
    <property type="project" value="UniProtKB-SubCell"/>
</dbReference>
<sequence length="443" mass="45837">MVLTIAILSSFVSFLDGTVVTVALPAISRDLGGGLTTQQWVVDAYLITLGALILVAGSLSDVLGRLVVLRIGLIGFAVTSIAIGAAPTSEFLIVMRALQGVAGALLVPSSLALITANFRGPAQARAIGVWTAATTGAMIAGPLVGGLFVDLLSWRLVFFINVLPIALTLFLLVRLGHPDHRREGARVDYLGAILCTVGLGGSVFALIEQSALGWTSPVIWGSMTIGLLSFAAFLLRQRFARDPMMPLDLFRARNFWTGNVATAFIYGALSLNGFVLGVYLQQGAGLPATLAGLASLPATVLMILFSSRVGALAGKWGPRLFMTVGPILAAGGSLLLLSIGEDFDYWWQVLPGIIVFGFGLTLTVSPLTSAILGAIDTSRSGIASAVNNAVSRVAGLIAVAMVALIVGGSIDLGGFHRAAVVTAALLAIGGVVSFLGIRNTARA</sequence>
<protein>
    <submittedName>
        <fullName evidence="7">MFS transporter</fullName>
    </submittedName>
</protein>
<dbReference type="Gene3D" id="1.20.1720.10">
    <property type="entry name" value="Multidrug resistance protein D"/>
    <property type="match status" value="1"/>
</dbReference>
<feature type="transmembrane region" description="Helical" evidence="5">
    <location>
        <begin position="219"/>
        <end position="235"/>
    </location>
</feature>
<keyword evidence="3 5" id="KW-1133">Transmembrane helix</keyword>
<proteinExistence type="predicted"/>
<evidence type="ECO:0000256" key="3">
    <source>
        <dbReference type="ARBA" id="ARBA00022989"/>
    </source>
</evidence>
<feature type="domain" description="Major facilitator superfamily (MFS) profile" evidence="6">
    <location>
        <begin position="2"/>
        <end position="441"/>
    </location>
</feature>
<evidence type="ECO:0000259" key="6">
    <source>
        <dbReference type="PROSITE" id="PS50850"/>
    </source>
</evidence>
<dbReference type="Gene3D" id="1.20.1250.20">
    <property type="entry name" value="MFS general substrate transporter like domains"/>
    <property type="match status" value="1"/>
</dbReference>
<gene>
    <name evidence="7" type="ORF">FVP77_03470</name>
</gene>
<feature type="transmembrane region" description="Helical" evidence="5">
    <location>
        <begin position="187"/>
        <end position="207"/>
    </location>
</feature>
<feature type="transmembrane region" description="Helical" evidence="5">
    <location>
        <begin position="418"/>
        <end position="437"/>
    </location>
</feature>
<evidence type="ECO:0000256" key="4">
    <source>
        <dbReference type="ARBA" id="ARBA00023136"/>
    </source>
</evidence>
<dbReference type="PANTHER" id="PTHR42718:SF42">
    <property type="entry name" value="EXPORT PROTEIN"/>
    <property type="match status" value="1"/>
</dbReference>
<dbReference type="PRINTS" id="PR01036">
    <property type="entry name" value="TCRTETB"/>
</dbReference>
<reference evidence="7 8" key="1">
    <citation type="submission" date="2019-08" db="EMBL/GenBank/DDBJ databases">
        <authorList>
            <person name="Dong K."/>
        </authorList>
    </citation>
    <scope>NUCLEOTIDE SEQUENCE [LARGE SCALE GENOMIC DNA]</scope>
    <source>
        <strain evidence="7 8">JCM14558</strain>
    </source>
</reference>
<evidence type="ECO:0000256" key="5">
    <source>
        <dbReference type="SAM" id="Phobius"/>
    </source>
</evidence>
<organism evidence="7 8">
    <name type="scientific">Microbacterium hatanonis</name>
    <dbReference type="NCBI Taxonomy" id="404366"/>
    <lineage>
        <taxon>Bacteria</taxon>
        <taxon>Bacillati</taxon>
        <taxon>Actinomycetota</taxon>
        <taxon>Actinomycetes</taxon>
        <taxon>Micrococcales</taxon>
        <taxon>Microbacteriaceae</taxon>
        <taxon>Microbacterium</taxon>
    </lineage>
</organism>
<dbReference type="OrthoDB" id="7375466at2"/>
<feature type="transmembrane region" description="Helical" evidence="5">
    <location>
        <begin position="319"/>
        <end position="339"/>
    </location>
</feature>
<evidence type="ECO:0000256" key="1">
    <source>
        <dbReference type="ARBA" id="ARBA00004651"/>
    </source>
</evidence>
<dbReference type="Proteomes" id="UP000321034">
    <property type="component" value="Unassembled WGS sequence"/>
</dbReference>
<evidence type="ECO:0000313" key="7">
    <source>
        <dbReference type="EMBL" id="TXK13777.1"/>
    </source>
</evidence>
<feature type="transmembrane region" description="Helical" evidence="5">
    <location>
        <begin position="67"/>
        <end position="87"/>
    </location>
</feature>
<dbReference type="SUPFAM" id="SSF103473">
    <property type="entry name" value="MFS general substrate transporter"/>
    <property type="match status" value="1"/>
</dbReference>
<feature type="transmembrane region" description="Helical" evidence="5">
    <location>
        <begin position="39"/>
        <end position="60"/>
    </location>
</feature>
<evidence type="ECO:0000313" key="8">
    <source>
        <dbReference type="Proteomes" id="UP000321034"/>
    </source>
</evidence>
<comment type="caution">
    <text evidence="7">The sequence shown here is derived from an EMBL/GenBank/DDBJ whole genome shotgun (WGS) entry which is preliminary data.</text>
</comment>
<feature type="transmembrane region" description="Helical" evidence="5">
    <location>
        <begin position="393"/>
        <end position="412"/>
    </location>
</feature>
<dbReference type="PROSITE" id="PS50850">
    <property type="entry name" value="MFS"/>
    <property type="match status" value="1"/>
</dbReference>
<feature type="transmembrane region" description="Helical" evidence="5">
    <location>
        <begin position="256"/>
        <end position="280"/>
    </location>
</feature>
<dbReference type="PANTHER" id="PTHR42718">
    <property type="entry name" value="MAJOR FACILITATOR SUPERFAMILY MULTIDRUG TRANSPORTER MFSC"/>
    <property type="match status" value="1"/>
</dbReference>
<dbReference type="AlphaFoldDB" id="A0A5C8I405"/>
<name>A0A5C8I405_9MICO</name>
<dbReference type="EMBL" id="VRSV01000001">
    <property type="protein sequence ID" value="TXK13777.1"/>
    <property type="molecule type" value="Genomic_DNA"/>
</dbReference>
<evidence type="ECO:0000256" key="2">
    <source>
        <dbReference type="ARBA" id="ARBA00022692"/>
    </source>
</evidence>
<dbReference type="CDD" id="cd17321">
    <property type="entry name" value="MFS_MMR_MDR_like"/>
    <property type="match status" value="1"/>
</dbReference>
<dbReference type="InterPro" id="IPR020846">
    <property type="entry name" value="MFS_dom"/>
</dbReference>
<keyword evidence="8" id="KW-1185">Reference proteome</keyword>
<comment type="subcellular location">
    <subcellularLocation>
        <location evidence="1">Cell membrane</location>
        <topology evidence="1">Multi-pass membrane protein</topology>
    </subcellularLocation>
</comment>
<feature type="transmembrane region" description="Helical" evidence="5">
    <location>
        <begin position="93"/>
        <end position="114"/>
    </location>
</feature>
<feature type="transmembrane region" description="Helical" evidence="5">
    <location>
        <begin position="345"/>
        <end position="372"/>
    </location>
</feature>
<feature type="transmembrane region" description="Helical" evidence="5">
    <location>
        <begin position="154"/>
        <end position="175"/>
    </location>
</feature>
<feature type="transmembrane region" description="Helical" evidence="5">
    <location>
        <begin position="286"/>
        <end position="307"/>
    </location>
</feature>
<dbReference type="GO" id="GO:0022857">
    <property type="term" value="F:transmembrane transporter activity"/>
    <property type="evidence" value="ECO:0007669"/>
    <property type="project" value="InterPro"/>
</dbReference>
<dbReference type="Pfam" id="PF07690">
    <property type="entry name" value="MFS_1"/>
    <property type="match status" value="1"/>
</dbReference>
<accession>A0A5C8I405</accession>
<feature type="transmembrane region" description="Helical" evidence="5">
    <location>
        <begin position="126"/>
        <end position="148"/>
    </location>
</feature>
<dbReference type="InterPro" id="IPR011701">
    <property type="entry name" value="MFS"/>
</dbReference>
<dbReference type="InterPro" id="IPR036259">
    <property type="entry name" value="MFS_trans_sf"/>
</dbReference>